<feature type="transmembrane region" description="Helical" evidence="2">
    <location>
        <begin position="15"/>
        <end position="38"/>
    </location>
</feature>
<name>A0ABP6Q4C5_9ACTN</name>
<reference evidence="4" key="1">
    <citation type="journal article" date="2019" name="Int. J. Syst. Evol. Microbiol.">
        <title>The Global Catalogue of Microorganisms (GCM) 10K type strain sequencing project: providing services to taxonomists for standard genome sequencing and annotation.</title>
        <authorList>
            <consortium name="The Broad Institute Genomics Platform"/>
            <consortium name="The Broad Institute Genome Sequencing Center for Infectious Disease"/>
            <person name="Wu L."/>
            <person name="Ma J."/>
        </authorList>
    </citation>
    <scope>NUCLEOTIDE SEQUENCE [LARGE SCALE GENOMIC DNA]</scope>
    <source>
        <strain evidence="4">JCM 9377</strain>
    </source>
</reference>
<evidence type="ECO:0008006" key="5">
    <source>
        <dbReference type="Google" id="ProtNLM"/>
    </source>
</evidence>
<keyword evidence="2" id="KW-0812">Transmembrane</keyword>
<organism evidence="3 4">
    <name type="scientific">Actinocorallia longicatena</name>
    <dbReference type="NCBI Taxonomy" id="111803"/>
    <lineage>
        <taxon>Bacteria</taxon>
        <taxon>Bacillati</taxon>
        <taxon>Actinomycetota</taxon>
        <taxon>Actinomycetes</taxon>
        <taxon>Streptosporangiales</taxon>
        <taxon>Thermomonosporaceae</taxon>
        <taxon>Actinocorallia</taxon>
    </lineage>
</organism>
<comment type="caution">
    <text evidence="3">The sequence shown here is derived from an EMBL/GenBank/DDBJ whole genome shotgun (WGS) entry which is preliminary data.</text>
</comment>
<feature type="region of interest" description="Disordered" evidence="1">
    <location>
        <begin position="91"/>
        <end position="119"/>
    </location>
</feature>
<gene>
    <name evidence="3" type="ORF">GCM10010468_15490</name>
</gene>
<keyword evidence="4" id="KW-1185">Reference proteome</keyword>
<dbReference type="EMBL" id="BAAAUV010000003">
    <property type="protein sequence ID" value="GAA3202018.1"/>
    <property type="molecule type" value="Genomic_DNA"/>
</dbReference>
<dbReference type="Proteomes" id="UP001501237">
    <property type="component" value="Unassembled WGS sequence"/>
</dbReference>
<keyword evidence="2" id="KW-1133">Transmembrane helix</keyword>
<protein>
    <recommendedName>
        <fullName evidence="5">DUF3558 domain-containing protein</fullName>
    </recommendedName>
</protein>
<evidence type="ECO:0000256" key="2">
    <source>
        <dbReference type="SAM" id="Phobius"/>
    </source>
</evidence>
<evidence type="ECO:0000313" key="4">
    <source>
        <dbReference type="Proteomes" id="UP001501237"/>
    </source>
</evidence>
<feature type="region of interest" description="Disordered" evidence="1">
    <location>
        <begin position="52"/>
        <end position="71"/>
    </location>
</feature>
<evidence type="ECO:0000313" key="3">
    <source>
        <dbReference type="EMBL" id="GAA3202018.1"/>
    </source>
</evidence>
<evidence type="ECO:0000256" key="1">
    <source>
        <dbReference type="SAM" id="MobiDB-lite"/>
    </source>
</evidence>
<proteinExistence type="predicted"/>
<accession>A0ABP6Q4C5</accession>
<keyword evidence="2" id="KW-0472">Membrane</keyword>
<sequence>MGGQRRRANGSERSMAILLGGALTGVLAVCAIAGLFILKSASSKVPEVASSSVAKVEPQKQQQKAEASPSFTPFEVVPDACDMLESSLTGRLVPGSKEGVPPATSADDESRCSWGDFGARDPRELSVELRGSGSVEDSKNQFNDEWNSDRTGDTLISGQKLKYSKEVGGLGEAAYALYIVGGDAASGVINARVGNVLITIRYAGRAGEETPLSQSKALSGATEAAKIVVTAVQQAGENQQPS</sequence>